<reference evidence="1" key="1">
    <citation type="submission" date="2013-07" db="EMBL/GenBank/DDBJ databases">
        <title>Sub-species coevolution in mutualistic symbiosis.</title>
        <authorList>
            <person name="Murfin K."/>
            <person name="Klassen J."/>
            <person name="Lee M."/>
            <person name="Forst S."/>
            <person name="Stock P."/>
            <person name="Goodrich-Blair H."/>
        </authorList>
    </citation>
    <scope>NUCLEOTIDE SEQUENCE [LARGE SCALE GENOMIC DNA]</scope>
    <source>
        <strain evidence="1">Kraussei Becker Underwood</strain>
    </source>
</reference>
<organism evidence="1 2">
    <name type="scientific">Xenorhabdus bovienii str. kraussei Becker Underwood</name>
    <dbReference type="NCBI Taxonomy" id="1398204"/>
    <lineage>
        <taxon>Bacteria</taxon>
        <taxon>Pseudomonadati</taxon>
        <taxon>Pseudomonadota</taxon>
        <taxon>Gammaproteobacteria</taxon>
        <taxon>Enterobacterales</taxon>
        <taxon>Morganellaceae</taxon>
        <taxon>Xenorhabdus</taxon>
    </lineage>
</organism>
<dbReference type="EMBL" id="CBSZ010000077">
    <property type="protein sequence ID" value="CDH23291.1"/>
    <property type="molecule type" value="Genomic_DNA"/>
</dbReference>
<dbReference type="AlphaFoldDB" id="A0A077PRD1"/>
<name>A0A077PRD1_XENBV</name>
<dbReference type="Proteomes" id="UP000028493">
    <property type="component" value="Unassembled WGS sequence"/>
</dbReference>
<proteinExistence type="predicted"/>
<evidence type="ECO:0000313" key="2">
    <source>
        <dbReference type="Proteomes" id="UP000028493"/>
    </source>
</evidence>
<comment type="caution">
    <text evidence="1">The sequence shown here is derived from an EMBL/GenBank/DDBJ whole genome shotgun (WGS) entry which is preliminary data.</text>
</comment>
<protein>
    <submittedName>
        <fullName evidence="1">Uncharacterized protein</fullName>
    </submittedName>
</protein>
<gene>
    <name evidence="1" type="ORF">XBKB1_1680003</name>
</gene>
<accession>A0A077PRD1</accession>
<dbReference type="HOGENOM" id="CLU_2412491_0_0_6"/>
<sequence length="92" mass="10903">MPKHGQVNIRLRNPRKNDYTKFCKASTFGCLIEVCIGFGLRWYRPNSGLYKPNQLFILNEGKTRWKFVFMKMVVFQYRPLGTRQITTKQAIL</sequence>
<evidence type="ECO:0000313" key="1">
    <source>
        <dbReference type="EMBL" id="CDH23291.1"/>
    </source>
</evidence>